<sequence length="267" mass="31123">MFIVEKIVIEINVRSETLHSILFLPETKDHKTNTSNPFPLVIRVNGMPGRSPEEDEHRFAQYFVENNIAYFTYDHQGVRRSTGIFTYYDAQANIEQVINQLVHYPKINPLKIGLLGESFGGAMALCHAVRDNRVKCLAIRSPVFDTEIIPKNPLFKFFIRALTRKKEMRFPEVDYKEAYAEQTKQFNPSKLANNLTKPFYLIAGNKDALFPEHGFHQLFNKVKSENKKIEIIDRANHNFTDKNHFQMMCEKIVDFFRIHLVSNNIIL</sequence>
<dbReference type="InterPro" id="IPR001375">
    <property type="entry name" value="Peptidase_S9_cat"/>
</dbReference>
<reference evidence="3" key="1">
    <citation type="journal article" date="2015" name="Nature">
        <title>Complex archaea that bridge the gap between prokaryotes and eukaryotes.</title>
        <authorList>
            <person name="Spang A."/>
            <person name="Saw J.H."/>
            <person name="Jorgensen S.L."/>
            <person name="Zaremba-Niedzwiedzka K."/>
            <person name="Martijn J."/>
            <person name="Lind A.E."/>
            <person name="van Eijk R."/>
            <person name="Schleper C."/>
            <person name="Guy L."/>
            <person name="Ettema T.J."/>
        </authorList>
    </citation>
    <scope>NUCLEOTIDE SEQUENCE</scope>
</reference>
<evidence type="ECO:0000313" key="3">
    <source>
        <dbReference type="EMBL" id="KKM95178.1"/>
    </source>
</evidence>
<dbReference type="InterPro" id="IPR029058">
    <property type="entry name" value="AB_hydrolase_fold"/>
</dbReference>
<protein>
    <recommendedName>
        <fullName evidence="2">Peptidase S9 prolyl oligopeptidase catalytic domain-containing protein</fullName>
    </recommendedName>
</protein>
<dbReference type="GO" id="GO:0006508">
    <property type="term" value="P:proteolysis"/>
    <property type="evidence" value="ECO:0007669"/>
    <property type="project" value="InterPro"/>
</dbReference>
<dbReference type="PANTHER" id="PTHR22946:SF9">
    <property type="entry name" value="POLYKETIDE TRANSFERASE AF380"/>
    <property type="match status" value="1"/>
</dbReference>
<dbReference type="InterPro" id="IPR050261">
    <property type="entry name" value="FrsA_esterase"/>
</dbReference>
<organism evidence="3">
    <name type="scientific">marine sediment metagenome</name>
    <dbReference type="NCBI Taxonomy" id="412755"/>
    <lineage>
        <taxon>unclassified sequences</taxon>
        <taxon>metagenomes</taxon>
        <taxon>ecological metagenomes</taxon>
    </lineage>
</organism>
<dbReference type="EMBL" id="LAZR01006043">
    <property type="protein sequence ID" value="KKM95178.1"/>
    <property type="molecule type" value="Genomic_DNA"/>
</dbReference>
<gene>
    <name evidence="3" type="ORF">LCGC14_1190830</name>
</gene>
<dbReference type="PANTHER" id="PTHR22946">
    <property type="entry name" value="DIENELACTONE HYDROLASE DOMAIN-CONTAINING PROTEIN-RELATED"/>
    <property type="match status" value="1"/>
</dbReference>
<name>A0A0F9LP61_9ZZZZ</name>
<dbReference type="SUPFAM" id="SSF53474">
    <property type="entry name" value="alpha/beta-Hydrolases"/>
    <property type="match status" value="1"/>
</dbReference>
<dbReference type="AlphaFoldDB" id="A0A0F9LP61"/>
<comment type="caution">
    <text evidence="3">The sequence shown here is derived from an EMBL/GenBank/DDBJ whole genome shotgun (WGS) entry which is preliminary data.</text>
</comment>
<evidence type="ECO:0000259" key="2">
    <source>
        <dbReference type="Pfam" id="PF00326"/>
    </source>
</evidence>
<feature type="domain" description="Peptidase S9 prolyl oligopeptidase catalytic" evidence="2">
    <location>
        <begin position="78"/>
        <end position="259"/>
    </location>
</feature>
<proteinExistence type="predicted"/>
<evidence type="ECO:0000256" key="1">
    <source>
        <dbReference type="ARBA" id="ARBA00022801"/>
    </source>
</evidence>
<dbReference type="Gene3D" id="3.40.50.1820">
    <property type="entry name" value="alpha/beta hydrolase"/>
    <property type="match status" value="1"/>
</dbReference>
<accession>A0A0F9LP61</accession>
<keyword evidence="1" id="KW-0378">Hydrolase</keyword>
<dbReference type="GO" id="GO:0016788">
    <property type="term" value="F:hydrolase activity, acting on ester bonds"/>
    <property type="evidence" value="ECO:0007669"/>
    <property type="project" value="UniProtKB-ARBA"/>
</dbReference>
<dbReference type="Pfam" id="PF00326">
    <property type="entry name" value="Peptidase_S9"/>
    <property type="match status" value="1"/>
</dbReference>
<dbReference type="GO" id="GO:0008236">
    <property type="term" value="F:serine-type peptidase activity"/>
    <property type="evidence" value="ECO:0007669"/>
    <property type="project" value="InterPro"/>
</dbReference>